<feature type="region of interest" description="Disordered" evidence="7">
    <location>
        <begin position="547"/>
        <end position="606"/>
    </location>
</feature>
<dbReference type="Gene3D" id="1.10.720.30">
    <property type="entry name" value="SAP domain"/>
    <property type="match status" value="1"/>
</dbReference>
<feature type="compositionally biased region" description="Polar residues" evidence="7">
    <location>
        <begin position="580"/>
        <end position="597"/>
    </location>
</feature>
<comment type="caution">
    <text evidence="9">The sequence shown here is derived from an EMBL/GenBank/DDBJ whole genome shotgun (WGS) entry which is preliminary data.</text>
</comment>
<organism evidence="9 10">
    <name type="scientific">Planoprotostelium fungivorum</name>
    <dbReference type="NCBI Taxonomy" id="1890364"/>
    <lineage>
        <taxon>Eukaryota</taxon>
        <taxon>Amoebozoa</taxon>
        <taxon>Evosea</taxon>
        <taxon>Variosea</taxon>
        <taxon>Cavosteliida</taxon>
        <taxon>Cavosteliaceae</taxon>
        <taxon>Planoprotostelium</taxon>
    </lineage>
</organism>
<evidence type="ECO:0000313" key="10">
    <source>
        <dbReference type="Proteomes" id="UP000241769"/>
    </source>
</evidence>
<dbReference type="PANTHER" id="PTHR47939:SF12">
    <property type="entry name" value="PENTACOTRIPEPTIDE-REPEAT REGION OF PRORP DOMAIN-CONTAINING PROTEIN"/>
    <property type="match status" value="1"/>
</dbReference>
<evidence type="ECO:0000256" key="6">
    <source>
        <dbReference type="ARBA" id="ARBA00025232"/>
    </source>
</evidence>
<feature type="region of interest" description="Disordered" evidence="7">
    <location>
        <begin position="642"/>
        <end position="675"/>
    </location>
</feature>
<dbReference type="SUPFAM" id="SSF68906">
    <property type="entry name" value="SAP domain"/>
    <property type="match status" value="1"/>
</dbReference>
<dbReference type="InterPro" id="IPR050667">
    <property type="entry name" value="PPR-containing_protein"/>
</dbReference>
<comment type="subcellular location">
    <subcellularLocation>
        <location evidence="1">Nucleus</location>
    </subcellularLocation>
</comment>
<name>A0A2P6MTI9_9EUKA</name>
<dbReference type="SUPFAM" id="SSF50916">
    <property type="entry name" value="Rap30/74 interaction domains"/>
    <property type="match status" value="1"/>
</dbReference>
<feature type="region of interest" description="Disordered" evidence="7">
    <location>
        <begin position="1181"/>
        <end position="1321"/>
    </location>
</feature>
<dbReference type="STRING" id="1890364.A0A2P6MTI9"/>
<evidence type="ECO:0000256" key="3">
    <source>
        <dbReference type="ARBA" id="ARBA00023125"/>
    </source>
</evidence>
<dbReference type="SUPFAM" id="SSF46785">
    <property type="entry name" value="Winged helix' DNA-binding domain"/>
    <property type="match status" value="1"/>
</dbReference>
<sequence length="1391" mass="161082">MQVNLITKNPLLRSNFQSCRSQVCPIDEAASRSDCNLQFVVRKTDASESIFTRGICWMPKRILPPPNAIFSENLSAEKRSRITDGLTEDEDTKLSHIHQSMKELLKFRNVREELPMTRNTFKLVLSMYIAWPDMPNLKDFVAWTSEYGFRPDNITYVALLQWASRKKQRDTMDHWVNTMMEDEKKMDDFTYRSIAEIYAQNRMIPELKILLRKMSLYGRRIDVDLFNEIIKKTLPHGQDAVAAVMEDMREFEIPPNSVTISMIGQLAEKEGDDQVLQGALQYMAGGKKKLSHEDRERLFEFMSKKNGLEYALNRLREGNTSTHELEILFGRMLVRRLTEQRYDEIERIITEMKDVNHPYGIHSVPAIISYYTTRDDTQEMKNWCNYARRHEDLQVSIPVESVSRMLSQLIVDNREEDALSWIDFCEKNHGPLQVTAMNHVIRFLCKMERSDSAKKWMFKMTKSGMEAEARTLESLIEASILTEDRDVRLWESMLLKLRRTQEENYIRLKMRNNKKLCFRSTVETTASSQNTEGKLGLQALADFSLKMNGETSNHPEGEVREQYAGDGQTGTDGGNHEDTQAQTHTNQEVYSENSQGHPQHESNLEEPQQMQDLQNVSHHYQEDSSHEHHLEAAHQLVEATQLEDQHQQHHGVDSHSGHPDEMQHHYPGYSQEVSGHVYTDGSQLHQGQHLELMQSQDESDDKDEILDEKELAKLPVAMLKEKCRVRGMKIGGSKLELIARLTGTNPTLDFGRERKRKVEVLDNSPAKRSTKSEEGRLLAAGFNQRDIELTRSTSLAKQFKKDAREFLQEVNGDWGVQTETYEDQGDHCNAWLKNVDQYGQSVYNLAYHALDAPSRIEALQRAHDTLFTIADGWAQFEAVPVRGGANEFRDRALFHIQLFGDEGPREMSWTLWLDYLWKSIICSAAATGLDRTLVDRFIRDSVDYGVMHFRQPNDPHMEDLTRTEMWRRGHEIYEAIYREGKWTELPPHKRQHTTKKIKGKSVLSFDFSYDRSRRSPPSLRMTVKEPVMTLNCKVCGLDSSKIRVTLVKLQERAKGHRTEAKLQQEKGNTIDRRWHLEDASQSTAFIGTPEMGQTSHYALFMMDDKGFQVFPVDEWYTFDKRPHHVQSNKTSAEEAESALYNREHKLNQRLSKMIKVEVKKEEDREDPEDNVEEFSILGRMDRSKKKAMKSQIKTEENEDIDNADEDEHFDREEKEEAPDLGEDQIEEEPEEDKTAADEEPTELNDYGKEVVRLQKEHKDEMEEDIGSEEEEEEESDAEDEEDEDLNAARALRRPVKRAKTSQPQEDVTQRSIAPSAAPTGDITEEEIRRALLGAGKIRTQQLLNKFKKRLVDQETRGRFAKMLKKLSQTVDEPGGKFIMLKDEYRGGLKVN</sequence>
<dbReference type="GO" id="GO:0032968">
    <property type="term" value="P:positive regulation of transcription elongation by RNA polymerase II"/>
    <property type="evidence" value="ECO:0007669"/>
    <property type="project" value="InterPro"/>
</dbReference>
<feature type="compositionally biased region" description="Acidic residues" evidence="7">
    <location>
        <begin position="1261"/>
        <end position="1285"/>
    </location>
</feature>
<keyword evidence="3" id="KW-0238">DNA-binding</keyword>
<feature type="compositionally biased region" description="Basic and acidic residues" evidence="7">
    <location>
        <begin position="1245"/>
        <end position="1260"/>
    </location>
</feature>
<feature type="domain" description="SAP" evidence="8">
    <location>
        <begin position="711"/>
        <end position="745"/>
    </location>
</feature>
<dbReference type="InterPro" id="IPR008851">
    <property type="entry name" value="TFIIF-alpha"/>
</dbReference>
<keyword evidence="4" id="KW-0804">Transcription</keyword>
<dbReference type="SMART" id="SM00513">
    <property type="entry name" value="SAP"/>
    <property type="match status" value="1"/>
</dbReference>
<dbReference type="Pfam" id="PF02037">
    <property type="entry name" value="SAP"/>
    <property type="match status" value="1"/>
</dbReference>
<dbReference type="OrthoDB" id="76676at2759"/>
<evidence type="ECO:0000256" key="2">
    <source>
        <dbReference type="ARBA" id="ARBA00023015"/>
    </source>
</evidence>
<dbReference type="Gene3D" id="1.10.10.10">
    <property type="entry name" value="Winged helix-like DNA-binding domain superfamily/Winged helix DNA-binding domain"/>
    <property type="match status" value="1"/>
</dbReference>
<dbReference type="GO" id="GO:0005634">
    <property type="term" value="C:nucleus"/>
    <property type="evidence" value="ECO:0007669"/>
    <property type="project" value="UniProtKB-SubCell"/>
</dbReference>
<dbReference type="Pfam" id="PF05793">
    <property type="entry name" value="TFIIF_alpha"/>
    <property type="match status" value="1"/>
</dbReference>
<evidence type="ECO:0000256" key="1">
    <source>
        <dbReference type="ARBA" id="ARBA00004123"/>
    </source>
</evidence>
<dbReference type="InterPro" id="IPR036388">
    <property type="entry name" value="WH-like_DNA-bd_sf"/>
</dbReference>
<dbReference type="PANTHER" id="PTHR47939">
    <property type="entry name" value="MEMBRANE-ASSOCIATED SALT-INDUCIBLE PROTEIN-LIKE"/>
    <property type="match status" value="1"/>
</dbReference>
<accession>A0A2P6MTI9</accession>
<proteinExistence type="predicted"/>
<dbReference type="Gene3D" id="1.25.40.10">
    <property type="entry name" value="Tetratricopeptide repeat domain"/>
    <property type="match status" value="2"/>
</dbReference>
<gene>
    <name evidence="9" type="ORF">PROFUN_07387</name>
</gene>
<dbReference type="InterPro" id="IPR003034">
    <property type="entry name" value="SAP_dom"/>
</dbReference>
<evidence type="ECO:0000259" key="8">
    <source>
        <dbReference type="PROSITE" id="PS50800"/>
    </source>
</evidence>
<feature type="compositionally biased region" description="Acidic residues" evidence="7">
    <location>
        <begin position="1196"/>
        <end position="1207"/>
    </location>
</feature>
<evidence type="ECO:0000256" key="4">
    <source>
        <dbReference type="ARBA" id="ARBA00023163"/>
    </source>
</evidence>
<evidence type="ECO:0000256" key="5">
    <source>
        <dbReference type="ARBA" id="ARBA00023242"/>
    </source>
</evidence>
<feature type="compositionally biased region" description="Acidic residues" evidence="7">
    <location>
        <begin position="1215"/>
        <end position="1242"/>
    </location>
</feature>
<dbReference type="InterPro" id="IPR036361">
    <property type="entry name" value="SAP_dom_sf"/>
</dbReference>
<comment type="function">
    <text evidence="6">TFIIF is a general transcription initiation factor that binds to RNA polymerase II and helps to recruit it to the initiation complex in collaboration with TFIIB. It promotes transcription elongation.</text>
</comment>
<dbReference type="InterPro" id="IPR011039">
    <property type="entry name" value="TFIIF_interaction"/>
</dbReference>
<dbReference type="PROSITE" id="PS50800">
    <property type="entry name" value="SAP"/>
    <property type="match status" value="1"/>
</dbReference>
<reference evidence="9 10" key="1">
    <citation type="journal article" date="2018" name="Genome Biol. Evol.">
        <title>Multiple Roots of Fruiting Body Formation in Amoebozoa.</title>
        <authorList>
            <person name="Hillmann F."/>
            <person name="Forbes G."/>
            <person name="Novohradska S."/>
            <person name="Ferling I."/>
            <person name="Riege K."/>
            <person name="Groth M."/>
            <person name="Westermann M."/>
            <person name="Marz M."/>
            <person name="Spaller T."/>
            <person name="Winckler T."/>
            <person name="Schaap P."/>
            <person name="Glockner G."/>
        </authorList>
    </citation>
    <scope>NUCLEOTIDE SEQUENCE [LARGE SCALE GENOMIC DNA]</scope>
    <source>
        <strain evidence="9 10">Jena</strain>
    </source>
</reference>
<keyword evidence="5" id="KW-0539">Nucleus</keyword>
<evidence type="ECO:0000313" key="9">
    <source>
        <dbReference type="EMBL" id="PRP74994.1"/>
    </source>
</evidence>
<feature type="compositionally biased region" description="Basic residues" evidence="7">
    <location>
        <begin position="1290"/>
        <end position="1299"/>
    </location>
</feature>
<dbReference type="GO" id="GO:0003677">
    <property type="term" value="F:DNA binding"/>
    <property type="evidence" value="ECO:0007669"/>
    <property type="project" value="UniProtKB-KW"/>
</dbReference>
<feature type="compositionally biased region" description="Basic and acidic residues" evidence="7">
    <location>
        <begin position="553"/>
        <end position="563"/>
    </location>
</feature>
<dbReference type="GO" id="GO:0006367">
    <property type="term" value="P:transcription initiation at RNA polymerase II promoter"/>
    <property type="evidence" value="ECO:0007669"/>
    <property type="project" value="InterPro"/>
</dbReference>
<evidence type="ECO:0000256" key="7">
    <source>
        <dbReference type="SAM" id="MobiDB-lite"/>
    </source>
</evidence>
<dbReference type="InterPro" id="IPR036390">
    <property type="entry name" value="WH_DNA-bd_sf"/>
</dbReference>
<feature type="compositionally biased region" description="Basic and acidic residues" evidence="7">
    <location>
        <begin position="643"/>
        <end position="664"/>
    </location>
</feature>
<keyword evidence="10" id="KW-1185">Reference proteome</keyword>
<dbReference type="InParanoid" id="A0A2P6MTI9"/>
<dbReference type="EMBL" id="MDYQ01000421">
    <property type="protein sequence ID" value="PRP74994.1"/>
    <property type="molecule type" value="Genomic_DNA"/>
</dbReference>
<feature type="compositionally biased region" description="Polar residues" evidence="7">
    <location>
        <begin position="1300"/>
        <end position="1312"/>
    </location>
</feature>
<protein>
    <recommendedName>
        <fullName evidence="8">SAP domain-containing protein</fullName>
    </recommendedName>
</protein>
<dbReference type="Proteomes" id="UP000241769">
    <property type="component" value="Unassembled WGS sequence"/>
</dbReference>
<keyword evidence="2" id="KW-0805">Transcription regulation</keyword>
<dbReference type="InterPro" id="IPR011990">
    <property type="entry name" value="TPR-like_helical_dom_sf"/>
</dbReference>